<proteinExistence type="predicted"/>
<dbReference type="AlphaFoldDB" id="A0A0C9XKW0"/>
<reference evidence="2" key="2">
    <citation type="submission" date="2015-01" db="EMBL/GenBank/DDBJ databases">
        <title>Evolutionary Origins and Diversification of the Mycorrhizal Mutualists.</title>
        <authorList>
            <consortium name="DOE Joint Genome Institute"/>
            <consortium name="Mycorrhizal Genomics Consortium"/>
            <person name="Kohler A."/>
            <person name="Kuo A."/>
            <person name="Nagy L.G."/>
            <person name="Floudas D."/>
            <person name="Copeland A."/>
            <person name="Barry K.W."/>
            <person name="Cichocki N."/>
            <person name="Veneault-Fourrey C."/>
            <person name="LaButti K."/>
            <person name="Lindquist E.A."/>
            <person name="Lipzen A."/>
            <person name="Lundell T."/>
            <person name="Morin E."/>
            <person name="Murat C."/>
            <person name="Riley R."/>
            <person name="Ohm R."/>
            <person name="Sun H."/>
            <person name="Tunlid A."/>
            <person name="Henrissat B."/>
            <person name="Grigoriev I.V."/>
            <person name="Hibbett D.S."/>
            <person name="Martin F."/>
        </authorList>
    </citation>
    <scope>NUCLEOTIDE SEQUENCE [LARGE SCALE GENOMIC DNA]</scope>
    <source>
        <strain evidence="2">LaAM-08-1</strain>
    </source>
</reference>
<protein>
    <submittedName>
        <fullName evidence="1">Uncharacterized protein</fullName>
    </submittedName>
</protein>
<name>A0A0C9XKW0_9AGAR</name>
<organism evidence="1 2">
    <name type="scientific">Laccaria amethystina LaAM-08-1</name>
    <dbReference type="NCBI Taxonomy" id="1095629"/>
    <lineage>
        <taxon>Eukaryota</taxon>
        <taxon>Fungi</taxon>
        <taxon>Dikarya</taxon>
        <taxon>Basidiomycota</taxon>
        <taxon>Agaricomycotina</taxon>
        <taxon>Agaricomycetes</taxon>
        <taxon>Agaricomycetidae</taxon>
        <taxon>Agaricales</taxon>
        <taxon>Agaricineae</taxon>
        <taxon>Hydnangiaceae</taxon>
        <taxon>Laccaria</taxon>
    </lineage>
</organism>
<dbReference type="EMBL" id="KN838710">
    <property type="protein sequence ID" value="KIJ96812.1"/>
    <property type="molecule type" value="Genomic_DNA"/>
</dbReference>
<accession>A0A0C9XKW0</accession>
<keyword evidence="2" id="KW-1185">Reference proteome</keyword>
<evidence type="ECO:0000313" key="2">
    <source>
        <dbReference type="Proteomes" id="UP000054477"/>
    </source>
</evidence>
<gene>
    <name evidence="1" type="ORF">K443DRAFT_134032</name>
</gene>
<dbReference type="STRING" id="1095629.A0A0C9XKW0"/>
<evidence type="ECO:0000313" key="1">
    <source>
        <dbReference type="EMBL" id="KIJ96812.1"/>
    </source>
</evidence>
<sequence>MPRKTRAHGNAAFREYISLPATQKLLAECVDGSTPELQAALLKDAPLMGNFKNPNDWIQFVHVAGSLYQPDEHDFATFNALRREIVKNRESADHHGRRRLINALGLKKKPGWVKDMINGAATFADAQKLVAMHFGVDLILRNRKVPMAKSKFNPGAPTHQYRRYCPAVEVLTQDTPLNAILCTEETGFYILAPDKGAIFVSKVLPEGYDIELVVIRKVPYDDCFSIPLKNWLKDVIHEACSNRRDVRPNHPGKMVQIGMNMGPRHAQILGWAVSFTRKLSDKEKTRQDANLLGGMSLLWALAKSYLPLDITDPIQNLLDTSYPTMATPNIPVGCGFSVTIDKTEYTFKEASRAPPEGVVTMAYEAPSHIDGCYTRFALSWTVAREILKSNKLPPKAGSNFVDFGLGVVVQGNSGTLTAFQPEKMHATTERGGVISYGLAMNATRRVADAINELKERGQNVRYGLDVDV</sequence>
<dbReference type="HOGENOM" id="CLU_032230_0_0_1"/>
<dbReference type="OrthoDB" id="2684108at2759"/>
<reference evidence="1 2" key="1">
    <citation type="submission" date="2014-04" db="EMBL/GenBank/DDBJ databases">
        <authorList>
            <consortium name="DOE Joint Genome Institute"/>
            <person name="Kuo A."/>
            <person name="Kohler A."/>
            <person name="Nagy L.G."/>
            <person name="Floudas D."/>
            <person name="Copeland A."/>
            <person name="Barry K.W."/>
            <person name="Cichocki N."/>
            <person name="Veneault-Fourrey C."/>
            <person name="LaButti K."/>
            <person name="Lindquist E.A."/>
            <person name="Lipzen A."/>
            <person name="Lundell T."/>
            <person name="Morin E."/>
            <person name="Murat C."/>
            <person name="Sun H."/>
            <person name="Tunlid A."/>
            <person name="Henrissat B."/>
            <person name="Grigoriev I.V."/>
            <person name="Hibbett D.S."/>
            <person name="Martin F."/>
            <person name="Nordberg H.P."/>
            <person name="Cantor M.N."/>
            <person name="Hua S.X."/>
        </authorList>
    </citation>
    <scope>NUCLEOTIDE SEQUENCE [LARGE SCALE GENOMIC DNA]</scope>
    <source>
        <strain evidence="1 2">LaAM-08-1</strain>
    </source>
</reference>
<dbReference type="Proteomes" id="UP000054477">
    <property type="component" value="Unassembled WGS sequence"/>
</dbReference>